<evidence type="ECO:0000313" key="2">
    <source>
        <dbReference type="EMBL" id="KUJ18619.1"/>
    </source>
</evidence>
<sequence>KTLKRRCKEAGYYSCICCQKPYLTKTQANTRWLWGIAHMFWTIWEWSQILYSDESGAFTQTDYLAQVLKPYIQDFLAAFAAVLGPGKTPQFMEDGNSAHGHKTTSNICATWRTSMGITLFPHPAVSPDMNPIEKCWRRIKQALHRRLRQPTTEVQMVVAVLEEWDKIPQEWINGLI</sequence>
<gene>
    <name evidence="2" type="ORF">LY89DRAFT_559278</name>
</gene>
<dbReference type="InParanoid" id="A0A194XEP9"/>
<feature type="non-terminal residue" evidence="2">
    <location>
        <position position="176"/>
    </location>
</feature>
<dbReference type="Gene3D" id="3.30.420.10">
    <property type="entry name" value="Ribonuclease H-like superfamily/Ribonuclease H"/>
    <property type="match status" value="1"/>
</dbReference>
<evidence type="ECO:0000259" key="1">
    <source>
        <dbReference type="Pfam" id="PF13358"/>
    </source>
</evidence>
<dbReference type="KEGG" id="psco:LY89DRAFT_559278"/>
<dbReference type="EMBL" id="KQ947412">
    <property type="protein sequence ID" value="KUJ18619.1"/>
    <property type="molecule type" value="Genomic_DNA"/>
</dbReference>
<dbReference type="GO" id="GO:0003676">
    <property type="term" value="F:nucleic acid binding"/>
    <property type="evidence" value="ECO:0007669"/>
    <property type="project" value="InterPro"/>
</dbReference>
<name>A0A194XEP9_MOLSC</name>
<dbReference type="AlphaFoldDB" id="A0A194XEP9"/>
<dbReference type="RefSeq" id="XP_018072974.1">
    <property type="nucleotide sequence ID" value="XM_018208435.1"/>
</dbReference>
<feature type="non-terminal residue" evidence="2">
    <location>
        <position position="1"/>
    </location>
</feature>
<evidence type="ECO:0000313" key="3">
    <source>
        <dbReference type="Proteomes" id="UP000070700"/>
    </source>
</evidence>
<feature type="domain" description="Tc1-like transposase DDE" evidence="1">
    <location>
        <begin position="70"/>
        <end position="146"/>
    </location>
</feature>
<dbReference type="STRING" id="149040.A0A194XEP9"/>
<accession>A0A194XEP9</accession>
<dbReference type="GeneID" id="28818161"/>
<dbReference type="OrthoDB" id="3511406at2759"/>
<protein>
    <recommendedName>
        <fullName evidence="1">Tc1-like transposase DDE domain-containing protein</fullName>
    </recommendedName>
</protein>
<dbReference type="Pfam" id="PF13358">
    <property type="entry name" value="DDE_3"/>
    <property type="match status" value="1"/>
</dbReference>
<dbReference type="InterPro" id="IPR038717">
    <property type="entry name" value="Tc1-like_DDE_dom"/>
</dbReference>
<dbReference type="InterPro" id="IPR036397">
    <property type="entry name" value="RNaseH_sf"/>
</dbReference>
<reference evidence="2 3" key="1">
    <citation type="submission" date="2015-10" db="EMBL/GenBank/DDBJ databases">
        <title>Full genome of DAOMC 229536 Phialocephala scopiformis, a fungal endophyte of spruce producing the potent anti-insectan compound rugulosin.</title>
        <authorList>
            <consortium name="DOE Joint Genome Institute"/>
            <person name="Walker A.K."/>
            <person name="Frasz S.L."/>
            <person name="Seifert K.A."/>
            <person name="Miller J.D."/>
            <person name="Mondo S.J."/>
            <person name="Labutti K."/>
            <person name="Lipzen A."/>
            <person name="Dockter R."/>
            <person name="Kennedy M."/>
            <person name="Grigoriev I.V."/>
            <person name="Spatafora J.W."/>
        </authorList>
    </citation>
    <scope>NUCLEOTIDE SEQUENCE [LARGE SCALE GENOMIC DNA]</scope>
    <source>
        <strain evidence="2 3">CBS 120377</strain>
    </source>
</reference>
<keyword evidence="3" id="KW-1185">Reference proteome</keyword>
<proteinExistence type="predicted"/>
<dbReference type="Proteomes" id="UP000070700">
    <property type="component" value="Unassembled WGS sequence"/>
</dbReference>
<organism evidence="2 3">
    <name type="scientific">Mollisia scopiformis</name>
    <name type="common">Conifer needle endophyte fungus</name>
    <name type="synonym">Phialocephala scopiformis</name>
    <dbReference type="NCBI Taxonomy" id="149040"/>
    <lineage>
        <taxon>Eukaryota</taxon>
        <taxon>Fungi</taxon>
        <taxon>Dikarya</taxon>
        <taxon>Ascomycota</taxon>
        <taxon>Pezizomycotina</taxon>
        <taxon>Leotiomycetes</taxon>
        <taxon>Helotiales</taxon>
        <taxon>Mollisiaceae</taxon>
        <taxon>Mollisia</taxon>
    </lineage>
</organism>